<dbReference type="EMBL" id="WUBL01000001">
    <property type="protein sequence ID" value="KAF2973507.1"/>
    <property type="molecule type" value="Genomic_DNA"/>
</dbReference>
<comment type="caution">
    <text evidence="3">The sequence shown here is derived from an EMBL/GenBank/DDBJ whole genome shotgun (WGS) entry which is preliminary data.</text>
</comment>
<evidence type="ECO:0000256" key="2">
    <source>
        <dbReference type="SAM" id="SignalP"/>
    </source>
</evidence>
<gene>
    <name evidence="3" type="ORF">GQX73_g95</name>
</gene>
<organism evidence="3 4">
    <name type="scientific">Xylaria multiplex</name>
    <dbReference type="NCBI Taxonomy" id="323545"/>
    <lineage>
        <taxon>Eukaryota</taxon>
        <taxon>Fungi</taxon>
        <taxon>Dikarya</taxon>
        <taxon>Ascomycota</taxon>
        <taxon>Pezizomycotina</taxon>
        <taxon>Sordariomycetes</taxon>
        <taxon>Xylariomycetidae</taxon>
        <taxon>Xylariales</taxon>
        <taxon>Xylariaceae</taxon>
        <taxon>Xylaria</taxon>
    </lineage>
</organism>
<name>A0A7C8N1P1_9PEZI</name>
<proteinExistence type="predicted"/>
<accession>A0A7C8N1P1</accession>
<dbReference type="AlphaFoldDB" id="A0A7C8N1P1"/>
<evidence type="ECO:0000313" key="4">
    <source>
        <dbReference type="Proteomes" id="UP000481858"/>
    </source>
</evidence>
<protein>
    <submittedName>
        <fullName evidence="3">Uncharacterized protein</fullName>
    </submittedName>
</protein>
<feature type="chain" id="PRO_5028862734" evidence="2">
    <location>
        <begin position="21"/>
        <end position="220"/>
    </location>
</feature>
<evidence type="ECO:0000313" key="3">
    <source>
        <dbReference type="EMBL" id="KAF2973507.1"/>
    </source>
</evidence>
<keyword evidence="2" id="KW-0732">Signal</keyword>
<keyword evidence="4" id="KW-1185">Reference proteome</keyword>
<dbReference type="Proteomes" id="UP000481858">
    <property type="component" value="Unassembled WGS sequence"/>
</dbReference>
<reference evidence="3 4" key="1">
    <citation type="submission" date="2019-12" db="EMBL/GenBank/DDBJ databases">
        <title>Draft genome sequence of the ascomycete Xylaria multiplex DSM 110363.</title>
        <authorList>
            <person name="Buettner E."/>
            <person name="Kellner H."/>
        </authorList>
    </citation>
    <scope>NUCLEOTIDE SEQUENCE [LARGE SCALE GENOMIC DNA]</scope>
    <source>
        <strain evidence="3 4">DSM 110363</strain>
    </source>
</reference>
<evidence type="ECO:0000256" key="1">
    <source>
        <dbReference type="SAM" id="MobiDB-lite"/>
    </source>
</evidence>
<feature type="signal peptide" evidence="2">
    <location>
        <begin position="1"/>
        <end position="20"/>
    </location>
</feature>
<sequence length="220" mass="21681">MYSKISAVAIVGLLAAGAMAQSSTPATTPTTTVSTSSTGSSSSSAVPSSSTTPSSSPSVTVTPSTSVVSSSSLVTSKSTAAPVWSFFNVTVTSVVVVQRLTTLCKEATTLTFNDCVYPATKGQVITVTNCPCTVTTTVPTISSSLCPPGVTPPAIALPPPVEIAPAPKVTPTVNVPLPVPSSKDVPTATPSYIQVGSAPSSGSGNINGLIIAAAAVVLGL</sequence>
<feature type="region of interest" description="Disordered" evidence="1">
    <location>
        <begin position="23"/>
        <end position="62"/>
    </location>
</feature>
<dbReference type="InParanoid" id="A0A7C8N1P1"/>